<dbReference type="EMBL" id="CAADHO010000002">
    <property type="protein sequence ID" value="VFQ43691.1"/>
    <property type="molecule type" value="Genomic_DNA"/>
</dbReference>
<evidence type="ECO:0000256" key="2">
    <source>
        <dbReference type="ARBA" id="ARBA00034247"/>
    </source>
</evidence>
<dbReference type="SUPFAM" id="SSF55781">
    <property type="entry name" value="GAF domain-like"/>
    <property type="match status" value="1"/>
</dbReference>
<dbReference type="GO" id="GO:0052621">
    <property type="term" value="F:diguanylate cyclase activity"/>
    <property type="evidence" value="ECO:0007669"/>
    <property type="project" value="UniProtKB-EC"/>
</dbReference>
<proteinExistence type="predicted"/>
<dbReference type="NCBIfam" id="TIGR00254">
    <property type="entry name" value="GGDEF"/>
    <property type="match status" value="1"/>
</dbReference>
<evidence type="ECO:0000256" key="3">
    <source>
        <dbReference type="SAM" id="Coils"/>
    </source>
</evidence>
<dbReference type="CDD" id="cd01949">
    <property type="entry name" value="GGDEF"/>
    <property type="match status" value="1"/>
</dbReference>
<dbReference type="Gene3D" id="3.30.70.270">
    <property type="match status" value="1"/>
</dbReference>
<name>A0A4U8YJ87_9BACT</name>
<organism evidence="6 7">
    <name type="scientific">Desulfoluna butyratoxydans</name>
    <dbReference type="NCBI Taxonomy" id="231438"/>
    <lineage>
        <taxon>Bacteria</taxon>
        <taxon>Pseudomonadati</taxon>
        <taxon>Thermodesulfobacteriota</taxon>
        <taxon>Desulfobacteria</taxon>
        <taxon>Desulfobacterales</taxon>
        <taxon>Desulfolunaceae</taxon>
        <taxon>Desulfoluna</taxon>
    </lineage>
</organism>
<dbReference type="Proteomes" id="UP000507962">
    <property type="component" value="Unassembled WGS sequence"/>
</dbReference>
<keyword evidence="7" id="KW-1185">Reference proteome</keyword>
<feature type="domain" description="GGDEF" evidence="5">
    <location>
        <begin position="214"/>
        <end position="342"/>
    </location>
</feature>
<dbReference type="EC" id="2.7.7.65" evidence="1"/>
<evidence type="ECO:0000256" key="1">
    <source>
        <dbReference type="ARBA" id="ARBA00012528"/>
    </source>
</evidence>
<evidence type="ECO:0000313" key="6">
    <source>
        <dbReference type="EMBL" id="VFQ43691.1"/>
    </source>
</evidence>
<dbReference type="PROSITE" id="PS50887">
    <property type="entry name" value="GGDEF"/>
    <property type="match status" value="1"/>
</dbReference>
<sequence>MLISPTPEALHPAPKAPETEELPRDIRLRWQAMVSLLRTLLDVPVAFVYCGSGPEADTVVISRDDSAPWPHDGAAARDMGINVAASGRPLVVEGIPSAHGHRKSPAASHGFAACLAEPLRRPDGGTYGALCVMDTAANSFAHRALVTEFRHTMETHLALMETRQALADEEQKADALAEQLARETHTDPLTGLLHRCTFADRFHQEIARHKRAHHPLSLILCNLDHFRQYNTAMGRTRGDTLLVTLAGLFKGRLRAHDLVWRWGGDEFLLLLPDTPLMGAVEVVESIRHIVEATTENEPDPRVTLSAGATNLAPEETQDACLNRCNSLLKAAKAKGRNCVILG</sequence>
<dbReference type="InterPro" id="IPR000160">
    <property type="entry name" value="GGDEF_dom"/>
</dbReference>
<keyword evidence="3" id="KW-0175">Coiled coil</keyword>
<dbReference type="InterPro" id="IPR050469">
    <property type="entry name" value="Diguanylate_Cyclase"/>
</dbReference>
<dbReference type="Pfam" id="PF00990">
    <property type="entry name" value="GGDEF"/>
    <property type="match status" value="1"/>
</dbReference>
<evidence type="ECO:0000313" key="7">
    <source>
        <dbReference type="Proteomes" id="UP000507962"/>
    </source>
</evidence>
<dbReference type="SMART" id="SM00267">
    <property type="entry name" value="GGDEF"/>
    <property type="match status" value="1"/>
</dbReference>
<dbReference type="SUPFAM" id="SSF55073">
    <property type="entry name" value="Nucleotide cyclase"/>
    <property type="match status" value="1"/>
</dbReference>
<reference evidence="6 7" key="1">
    <citation type="submission" date="2019-03" db="EMBL/GenBank/DDBJ databases">
        <authorList>
            <person name="Nijsse B."/>
        </authorList>
    </citation>
    <scope>NUCLEOTIDE SEQUENCE [LARGE SCALE GENOMIC DNA]</scope>
    <source>
        <strain evidence="6">Desulfoluna butyratoxydans MSL71</strain>
    </source>
</reference>
<dbReference type="RefSeq" id="WP_180138030.1">
    <property type="nucleotide sequence ID" value="NZ_CAADHO010000002.1"/>
</dbReference>
<dbReference type="AlphaFoldDB" id="A0A4U8YJ87"/>
<dbReference type="Pfam" id="PF01590">
    <property type="entry name" value="GAF"/>
    <property type="match status" value="1"/>
</dbReference>
<dbReference type="InterPro" id="IPR003018">
    <property type="entry name" value="GAF"/>
</dbReference>
<evidence type="ECO:0000256" key="4">
    <source>
        <dbReference type="SAM" id="MobiDB-lite"/>
    </source>
</evidence>
<dbReference type="InterPro" id="IPR029787">
    <property type="entry name" value="Nucleotide_cyclase"/>
</dbReference>
<comment type="catalytic activity">
    <reaction evidence="2">
        <text>2 GTP = 3',3'-c-di-GMP + 2 diphosphate</text>
        <dbReference type="Rhea" id="RHEA:24898"/>
        <dbReference type="ChEBI" id="CHEBI:33019"/>
        <dbReference type="ChEBI" id="CHEBI:37565"/>
        <dbReference type="ChEBI" id="CHEBI:58805"/>
        <dbReference type="EC" id="2.7.7.65"/>
    </reaction>
</comment>
<gene>
    <name evidence="6" type="ORF">MSL71_13300</name>
</gene>
<evidence type="ECO:0000259" key="5">
    <source>
        <dbReference type="PROSITE" id="PS50887"/>
    </source>
</evidence>
<protein>
    <recommendedName>
        <fullName evidence="1">diguanylate cyclase</fullName>
        <ecNumber evidence="1">2.7.7.65</ecNumber>
    </recommendedName>
</protein>
<dbReference type="PANTHER" id="PTHR45138:SF9">
    <property type="entry name" value="DIGUANYLATE CYCLASE DGCM-RELATED"/>
    <property type="match status" value="1"/>
</dbReference>
<dbReference type="InterPro" id="IPR043128">
    <property type="entry name" value="Rev_trsase/Diguanyl_cyclase"/>
</dbReference>
<accession>A0A4U8YJ87</accession>
<feature type="coiled-coil region" evidence="3">
    <location>
        <begin position="159"/>
        <end position="186"/>
    </location>
</feature>
<feature type="region of interest" description="Disordered" evidence="4">
    <location>
        <begin position="1"/>
        <end position="20"/>
    </location>
</feature>
<dbReference type="PANTHER" id="PTHR45138">
    <property type="entry name" value="REGULATORY COMPONENTS OF SENSORY TRANSDUCTION SYSTEM"/>
    <property type="match status" value="1"/>
</dbReference>